<sequence length="488" mass="54868">MVYDEESQTISLELAIKTRFGESMVSVDKSTFTSRRVDELKRYGIDFNPKHLSRLLKYVLLSEQNAPIQRRSSICGWSRDGTVFDGFDDGYTGNMDLSVQKASSNYITELNNLIDKSIGCQLAIMLSLSSATLALLEQYLHTGSPIYHFYGDSSRGKTTALQLAASMWGNPEQGRGLLHSWNATDNAILSHLNGNYGICVCLDESGSARKKDFTNTIYCVNQGIDRARLNKDSQQKPAKHWNTVVLSSGEHSLLDMSNQASGLRARLIEFLDTSITLSASHAENVKNFSYGNYGILGRRWVTVLQSMPIKDLLELHNEWKDYFLDEIDSDKSIVKRLVCLISIPMITAQLVREQLGIALDIEGLTDFWVEYLKQVEHDSLSLADRAYDILIDWLSQNSHTIQKQGECGFSGMNAKMVKPNEVAIRSTVFKKILEDNGFSDVKVVAKALKDADLLHPEMKDGLQCRIVFGNIKVQTYRLILKNESIGMY</sequence>
<accession>A0A939BDN9</accession>
<dbReference type="InterPro" id="IPR009270">
    <property type="entry name" value="DUF927"/>
</dbReference>
<reference evidence="3" key="1">
    <citation type="submission" date="2020-08" db="EMBL/GenBank/DDBJ databases">
        <authorList>
            <person name="Cejkova D."/>
            <person name="Kubasova T."/>
            <person name="Jahodarova E."/>
            <person name="Rychlik I."/>
        </authorList>
    </citation>
    <scope>NUCLEOTIDE SEQUENCE</scope>
    <source>
        <strain evidence="3">An559</strain>
    </source>
</reference>
<keyword evidence="4" id="KW-1185">Reference proteome</keyword>
<evidence type="ECO:0000313" key="4">
    <source>
        <dbReference type="Proteomes" id="UP000774750"/>
    </source>
</evidence>
<organism evidence="3 4">
    <name type="scientific">Merdimmobilis hominis</name>
    <dbReference type="NCBI Taxonomy" id="2897707"/>
    <lineage>
        <taxon>Bacteria</taxon>
        <taxon>Bacillati</taxon>
        <taxon>Bacillota</taxon>
        <taxon>Clostridia</taxon>
        <taxon>Eubacteriales</taxon>
        <taxon>Oscillospiraceae</taxon>
        <taxon>Merdimmobilis</taxon>
    </lineage>
</organism>
<dbReference type="Pfam" id="PF18662">
    <property type="entry name" value="HTH_56"/>
    <property type="match status" value="1"/>
</dbReference>
<evidence type="ECO:0000313" key="3">
    <source>
        <dbReference type="EMBL" id="MBM6920202.1"/>
    </source>
</evidence>
<proteinExistence type="predicted"/>
<dbReference type="Pfam" id="PF06048">
    <property type="entry name" value="DUF927"/>
    <property type="match status" value="1"/>
</dbReference>
<dbReference type="Proteomes" id="UP000774750">
    <property type="component" value="Unassembled WGS sequence"/>
</dbReference>
<evidence type="ECO:0000259" key="1">
    <source>
        <dbReference type="Pfam" id="PF06048"/>
    </source>
</evidence>
<dbReference type="InterPro" id="IPR040538">
    <property type="entry name" value="Cch_HTH"/>
</dbReference>
<feature type="domain" description="DUF927" evidence="1">
    <location>
        <begin position="7"/>
        <end position="239"/>
    </location>
</feature>
<feature type="domain" description="Cch helix turn helix" evidence="2">
    <location>
        <begin position="381"/>
        <end position="474"/>
    </location>
</feature>
<evidence type="ECO:0000259" key="2">
    <source>
        <dbReference type="Pfam" id="PF18662"/>
    </source>
</evidence>
<gene>
    <name evidence="3" type="ORF">H6A12_03390</name>
</gene>
<dbReference type="EMBL" id="JACJKY010000004">
    <property type="protein sequence ID" value="MBM6920202.1"/>
    <property type="molecule type" value="Genomic_DNA"/>
</dbReference>
<dbReference type="AlphaFoldDB" id="A0A939BDN9"/>
<reference evidence="3" key="2">
    <citation type="journal article" date="2021" name="Sci. Rep.">
        <title>The distribution of antibiotic resistance genes in chicken gut microbiota commensals.</title>
        <authorList>
            <person name="Juricova H."/>
            <person name="Matiasovicova J."/>
            <person name="Kubasova T."/>
            <person name="Cejkova D."/>
            <person name="Rychlik I."/>
        </authorList>
    </citation>
    <scope>NUCLEOTIDE SEQUENCE</scope>
    <source>
        <strain evidence="3">An559</strain>
    </source>
</reference>
<comment type="caution">
    <text evidence="3">The sequence shown here is derived from an EMBL/GenBank/DDBJ whole genome shotgun (WGS) entry which is preliminary data.</text>
</comment>
<name>A0A939BDN9_9FIRM</name>
<dbReference type="RefSeq" id="WP_204444759.1">
    <property type="nucleotide sequence ID" value="NZ_JACJKY010000004.1"/>
</dbReference>
<protein>
    <submittedName>
        <fullName evidence="3">DUF927 domain-containing protein</fullName>
    </submittedName>
</protein>